<keyword evidence="3" id="KW-1185">Reference proteome</keyword>
<keyword evidence="1" id="KW-0472">Membrane</keyword>
<protein>
    <submittedName>
        <fullName evidence="2">Uncharacterized protein</fullName>
    </submittedName>
</protein>
<accession>A0A385SZ81</accession>
<dbReference type="AlphaFoldDB" id="A0A385SZ81"/>
<evidence type="ECO:0000313" key="3">
    <source>
        <dbReference type="Proteomes" id="UP000266183"/>
    </source>
</evidence>
<evidence type="ECO:0000313" key="2">
    <source>
        <dbReference type="EMBL" id="AYB34058.1"/>
    </source>
</evidence>
<sequence length="76" mass="8457">MLLFLMGIDFSGILLVLFLLIIFGVLIFRISRGIFRKTLKGASEKKIKVLSRVCAFCLAPLLLIGILAVVTMFLLN</sequence>
<keyword evidence="1" id="KW-0812">Transmembrane</keyword>
<keyword evidence="1" id="KW-1133">Transmembrane helix</keyword>
<feature type="transmembrane region" description="Helical" evidence="1">
    <location>
        <begin position="49"/>
        <end position="75"/>
    </location>
</feature>
<proteinExistence type="predicted"/>
<gene>
    <name evidence="2" type="ORF">D4L85_27300</name>
</gene>
<feature type="transmembrane region" description="Helical" evidence="1">
    <location>
        <begin position="6"/>
        <end position="28"/>
    </location>
</feature>
<dbReference type="KEGG" id="chk:D4L85_27300"/>
<name>A0A385SZ81_9BACT</name>
<reference evidence="3" key="1">
    <citation type="submission" date="2018-09" db="EMBL/GenBank/DDBJ databases">
        <title>Chryseolinea sp. KIS68-18 isolated from soil.</title>
        <authorList>
            <person name="Weon H.-Y."/>
            <person name="Kwon S.-W."/>
            <person name="Lee S.A."/>
        </authorList>
    </citation>
    <scope>NUCLEOTIDE SEQUENCE [LARGE SCALE GENOMIC DNA]</scope>
    <source>
        <strain evidence="3">KIS68-18</strain>
    </source>
</reference>
<dbReference type="EMBL" id="CP032382">
    <property type="protein sequence ID" value="AYB34058.1"/>
    <property type="molecule type" value="Genomic_DNA"/>
</dbReference>
<dbReference type="Proteomes" id="UP000266183">
    <property type="component" value="Chromosome"/>
</dbReference>
<organism evidence="2 3">
    <name type="scientific">Chryseolinea soli</name>
    <dbReference type="NCBI Taxonomy" id="2321403"/>
    <lineage>
        <taxon>Bacteria</taxon>
        <taxon>Pseudomonadati</taxon>
        <taxon>Bacteroidota</taxon>
        <taxon>Cytophagia</taxon>
        <taxon>Cytophagales</taxon>
        <taxon>Fulvivirgaceae</taxon>
        <taxon>Chryseolinea</taxon>
    </lineage>
</organism>
<evidence type="ECO:0000256" key="1">
    <source>
        <dbReference type="SAM" id="Phobius"/>
    </source>
</evidence>